<dbReference type="Proteomes" id="UP000326799">
    <property type="component" value="Unassembled WGS sequence"/>
</dbReference>
<feature type="non-terminal residue" evidence="1">
    <location>
        <position position="58"/>
    </location>
</feature>
<sequence length="58" mass="6751">MGWSRYGYYMCKQTETIIHSVPSFFNMGRLKQGTPRYLRRATPVSNLVPERRDGGNLL</sequence>
<evidence type="ECO:0000313" key="2">
    <source>
        <dbReference type="Proteomes" id="UP000326799"/>
    </source>
</evidence>
<gene>
    <name evidence="1" type="ORF">BDV33DRAFT_180430</name>
</gene>
<proteinExistence type="predicted"/>
<dbReference type="EMBL" id="ML733497">
    <property type="protein sequence ID" value="KAB8215645.1"/>
    <property type="molecule type" value="Genomic_DNA"/>
</dbReference>
<dbReference type="AlphaFoldDB" id="A0A5N6EF29"/>
<reference evidence="1 2" key="1">
    <citation type="submission" date="2019-04" db="EMBL/GenBank/DDBJ databases">
        <title>Fungal friends and foes A comparative genomics study of 23 Aspergillus species from section Flavi.</title>
        <authorList>
            <consortium name="DOE Joint Genome Institute"/>
            <person name="Kjaerbolling I."/>
            <person name="Vesth T.C."/>
            <person name="Frisvad J.C."/>
            <person name="Nybo J.L."/>
            <person name="Theobald S."/>
            <person name="Kildgaard S."/>
            <person name="Petersen T.I."/>
            <person name="Kuo A."/>
            <person name="Sato A."/>
            <person name="Lyhne E.K."/>
            <person name="Kogle M.E."/>
            <person name="Wiebenga A."/>
            <person name="Kun R.S."/>
            <person name="Lubbers R.J."/>
            <person name="Makela M.R."/>
            <person name="Barry K."/>
            <person name="Chovatia M."/>
            <person name="Clum A."/>
            <person name="Daum C."/>
            <person name="Haridas S."/>
            <person name="He G."/>
            <person name="LaButti K."/>
            <person name="Lipzen A."/>
            <person name="Mondo S."/>
            <person name="Pangilinan J."/>
            <person name="Riley R."/>
            <person name="Salamov A."/>
            <person name="Simmons B.A."/>
            <person name="Magnuson J.K."/>
            <person name="Henrissat B."/>
            <person name="Mortensen U.H."/>
            <person name="Larsen T.O."/>
            <person name="De vries R.P."/>
            <person name="Grigoriev I.V."/>
            <person name="Machida M."/>
            <person name="Baker S.E."/>
            <person name="Andersen M.R."/>
        </authorList>
    </citation>
    <scope>NUCLEOTIDE SEQUENCE [LARGE SCALE GENOMIC DNA]</scope>
    <source>
        <strain evidence="1 2">CBS 126849</strain>
    </source>
</reference>
<organism evidence="1 2">
    <name type="scientific">Aspergillus novoparasiticus</name>
    <dbReference type="NCBI Taxonomy" id="986946"/>
    <lineage>
        <taxon>Eukaryota</taxon>
        <taxon>Fungi</taxon>
        <taxon>Dikarya</taxon>
        <taxon>Ascomycota</taxon>
        <taxon>Pezizomycotina</taxon>
        <taxon>Eurotiomycetes</taxon>
        <taxon>Eurotiomycetidae</taxon>
        <taxon>Eurotiales</taxon>
        <taxon>Aspergillaceae</taxon>
        <taxon>Aspergillus</taxon>
        <taxon>Aspergillus subgen. Circumdati</taxon>
    </lineage>
</organism>
<keyword evidence="2" id="KW-1185">Reference proteome</keyword>
<evidence type="ECO:0000313" key="1">
    <source>
        <dbReference type="EMBL" id="KAB8215645.1"/>
    </source>
</evidence>
<name>A0A5N6EF29_9EURO</name>
<protein>
    <submittedName>
        <fullName evidence="1">Uncharacterized protein</fullName>
    </submittedName>
</protein>
<accession>A0A5N6EF29</accession>